<evidence type="ECO:0000313" key="7">
    <source>
        <dbReference type="EMBL" id="ASU85588.1"/>
    </source>
</evidence>
<dbReference type="KEGG" id="ngv:CDO52_24780"/>
<dbReference type="PANTHER" id="PTHR24567:SF68">
    <property type="entry name" value="DNA-BINDING TRANSCRIPTIONAL DUAL REGULATOR CRP"/>
    <property type="match status" value="1"/>
</dbReference>
<dbReference type="SUPFAM" id="SSF51206">
    <property type="entry name" value="cAMP-binding domain-like"/>
    <property type="match status" value="1"/>
</dbReference>
<dbReference type="InterPro" id="IPR000595">
    <property type="entry name" value="cNMP-bd_dom"/>
</dbReference>
<dbReference type="PRINTS" id="PR00103">
    <property type="entry name" value="CAMPKINASE"/>
</dbReference>
<dbReference type="AlphaFoldDB" id="A0A223SBP1"/>
<dbReference type="InterPro" id="IPR014710">
    <property type="entry name" value="RmlC-like_jellyroll"/>
</dbReference>
<keyword evidence="8" id="KW-1185">Reference proteome</keyword>
<proteinExistence type="predicted"/>
<dbReference type="InterPro" id="IPR050397">
    <property type="entry name" value="Env_Response_Regulators"/>
</dbReference>
<dbReference type="GO" id="GO:0005829">
    <property type="term" value="C:cytosol"/>
    <property type="evidence" value="ECO:0007669"/>
    <property type="project" value="TreeGrafter"/>
</dbReference>
<feature type="domain" description="HTH crp-type" evidence="6">
    <location>
        <begin position="140"/>
        <end position="232"/>
    </location>
</feature>
<dbReference type="InterPro" id="IPR012318">
    <property type="entry name" value="HTH_CRP"/>
</dbReference>
<feature type="region of interest" description="Disordered" evidence="4">
    <location>
        <begin position="160"/>
        <end position="179"/>
    </location>
</feature>
<dbReference type="SUPFAM" id="SSF46785">
    <property type="entry name" value="Winged helix' DNA-binding domain"/>
    <property type="match status" value="1"/>
</dbReference>
<dbReference type="PROSITE" id="PS50042">
    <property type="entry name" value="CNMP_BINDING_3"/>
    <property type="match status" value="1"/>
</dbReference>
<dbReference type="InterPro" id="IPR018490">
    <property type="entry name" value="cNMP-bd_dom_sf"/>
</dbReference>
<dbReference type="SMART" id="SM00419">
    <property type="entry name" value="HTH_CRP"/>
    <property type="match status" value="1"/>
</dbReference>
<gene>
    <name evidence="7" type="ORF">CDO52_24780</name>
</gene>
<dbReference type="InterPro" id="IPR036390">
    <property type="entry name" value="WH_DNA-bd_sf"/>
</dbReference>
<protein>
    <submittedName>
        <fullName evidence="7">Crp/Fnr family transcriptional regulator</fullName>
    </submittedName>
</protein>
<dbReference type="Gene3D" id="2.60.120.10">
    <property type="entry name" value="Jelly Rolls"/>
    <property type="match status" value="1"/>
</dbReference>
<reference evidence="7 8" key="1">
    <citation type="submission" date="2017-08" db="EMBL/GenBank/DDBJ databases">
        <title>The complete genome sequence of Nocardiopsis gilva YIM 90087.</title>
        <authorList>
            <person name="Yin M."/>
            <person name="Tang S."/>
        </authorList>
    </citation>
    <scope>NUCLEOTIDE SEQUENCE [LARGE SCALE GENOMIC DNA]</scope>
    <source>
        <strain evidence="7 8">YIM 90087</strain>
    </source>
</reference>
<evidence type="ECO:0000256" key="1">
    <source>
        <dbReference type="ARBA" id="ARBA00023015"/>
    </source>
</evidence>
<dbReference type="Pfam" id="PF00027">
    <property type="entry name" value="cNMP_binding"/>
    <property type="match status" value="1"/>
</dbReference>
<sequence length="242" mass="26166">MGRQGFGALLTDEQWARFLRAGTTRRFQVGEVIIRQGDRGEAVYMLAEGTVKVSMVRTDGTESLIALRGPGESLGELSALSGLPRTATVAASGGSCLTRVLSGAQFRLLVKTMELEHALWEHIVLRQHESESLRAEMAALPAGQRLAITLLRLAASLGSDVSEAGGPPDRQESRTGRTRARRGTVLKFGLTQRELGDSIGLSRASIAAEFGKLRSLGVISTGRRFVAIRDVERLRRLAEGEE</sequence>
<keyword evidence="3" id="KW-0804">Transcription</keyword>
<dbReference type="PROSITE" id="PS51063">
    <property type="entry name" value="HTH_CRP_2"/>
    <property type="match status" value="1"/>
</dbReference>
<name>A0A223SBP1_9ACTN</name>
<accession>A0A223SBP1</accession>
<dbReference type="GO" id="GO:0003700">
    <property type="term" value="F:DNA-binding transcription factor activity"/>
    <property type="evidence" value="ECO:0007669"/>
    <property type="project" value="TreeGrafter"/>
</dbReference>
<dbReference type="EMBL" id="CP022753">
    <property type="protein sequence ID" value="ASU85588.1"/>
    <property type="molecule type" value="Genomic_DNA"/>
</dbReference>
<evidence type="ECO:0000259" key="6">
    <source>
        <dbReference type="PROSITE" id="PS51063"/>
    </source>
</evidence>
<keyword evidence="1" id="KW-0805">Transcription regulation</keyword>
<dbReference type="RefSeq" id="WP_017618875.1">
    <property type="nucleotide sequence ID" value="NZ_ANBG01000199.1"/>
</dbReference>
<evidence type="ECO:0000259" key="5">
    <source>
        <dbReference type="PROSITE" id="PS50042"/>
    </source>
</evidence>
<feature type="domain" description="Cyclic nucleotide-binding" evidence="5">
    <location>
        <begin position="6"/>
        <end position="126"/>
    </location>
</feature>
<evidence type="ECO:0000256" key="4">
    <source>
        <dbReference type="SAM" id="MobiDB-lite"/>
    </source>
</evidence>
<dbReference type="Proteomes" id="UP000215005">
    <property type="component" value="Chromosome"/>
</dbReference>
<evidence type="ECO:0000256" key="3">
    <source>
        <dbReference type="ARBA" id="ARBA00023163"/>
    </source>
</evidence>
<dbReference type="GO" id="GO:0003677">
    <property type="term" value="F:DNA binding"/>
    <property type="evidence" value="ECO:0007669"/>
    <property type="project" value="UniProtKB-KW"/>
</dbReference>
<organism evidence="7 8">
    <name type="scientific">Nocardiopsis gilva YIM 90087</name>
    <dbReference type="NCBI Taxonomy" id="1235441"/>
    <lineage>
        <taxon>Bacteria</taxon>
        <taxon>Bacillati</taxon>
        <taxon>Actinomycetota</taxon>
        <taxon>Actinomycetes</taxon>
        <taxon>Streptosporangiales</taxon>
        <taxon>Nocardiopsidaceae</taxon>
        <taxon>Nocardiopsis</taxon>
    </lineage>
</organism>
<dbReference type="CDD" id="cd00038">
    <property type="entry name" value="CAP_ED"/>
    <property type="match status" value="1"/>
</dbReference>
<dbReference type="Pfam" id="PF13545">
    <property type="entry name" value="HTH_Crp_2"/>
    <property type="match status" value="1"/>
</dbReference>
<dbReference type="InterPro" id="IPR018488">
    <property type="entry name" value="cNMP-bd_CS"/>
</dbReference>
<dbReference type="SMART" id="SM00100">
    <property type="entry name" value="cNMP"/>
    <property type="match status" value="1"/>
</dbReference>
<evidence type="ECO:0000313" key="8">
    <source>
        <dbReference type="Proteomes" id="UP000215005"/>
    </source>
</evidence>
<dbReference type="OrthoDB" id="41390at2"/>
<dbReference type="PANTHER" id="PTHR24567">
    <property type="entry name" value="CRP FAMILY TRANSCRIPTIONAL REGULATORY PROTEIN"/>
    <property type="match status" value="1"/>
</dbReference>
<evidence type="ECO:0000256" key="2">
    <source>
        <dbReference type="ARBA" id="ARBA00023125"/>
    </source>
</evidence>
<dbReference type="PROSITE" id="PS00888">
    <property type="entry name" value="CNMP_BINDING_1"/>
    <property type="match status" value="1"/>
</dbReference>
<keyword evidence="2" id="KW-0238">DNA-binding</keyword>